<comment type="caution">
    <text evidence="2">The sequence shown here is derived from an EMBL/GenBank/DDBJ whole genome shotgun (WGS) entry which is preliminary data.</text>
</comment>
<evidence type="ECO:0000313" key="2">
    <source>
        <dbReference type="EMBL" id="KAH0546243.1"/>
    </source>
</evidence>
<protein>
    <submittedName>
        <fullName evidence="2">Uncharacterized protein</fullName>
    </submittedName>
</protein>
<evidence type="ECO:0000256" key="1">
    <source>
        <dbReference type="SAM" id="MobiDB-lite"/>
    </source>
</evidence>
<sequence>MGSLLGTENTEKTAAKRQNEWPDERLTETETEYIREFRLRRTVINKWETPVFDSSRDSFHIWLLNRVRDSYSFGGTRPSSLYECMCIYGCFRTTGNKRQYKLRKSSGFRKLENIPATIPRHNPPPYCTQTKMAWPAGGLRIQAPSTSFTTHCFQGTSSPYILSCLSHLPAKHHPRKEYTTQNMDSLK</sequence>
<accession>A0AAV7IA79</accession>
<dbReference type="EMBL" id="JAHXZJ010002237">
    <property type="protein sequence ID" value="KAH0546243.1"/>
    <property type="molecule type" value="Genomic_DNA"/>
</dbReference>
<gene>
    <name evidence="2" type="ORF">KQX54_007489</name>
</gene>
<organism evidence="2 3">
    <name type="scientific">Cotesia glomerata</name>
    <name type="common">Lepidopteran parasitic wasp</name>
    <name type="synonym">Apanteles glomeratus</name>
    <dbReference type="NCBI Taxonomy" id="32391"/>
    <lineage>
        <taxon>Eukaryota</taxon>
        <taxon>Metazoa</taxon>
        <taxon>Ecdysozoa</taxon>
        <taxon>Arthropoda</taxon>
        <taxon>Hexapoda</taxon>
        <taxon>Insecta</taxon>
        <taxon>Pterygota</taxon>
        <taxon>Neoptera</taxon>
        <taxon>Endopterygota</taxon>
        <taxon>Hymenoptera</taxon>
        <taxon>Apocrita</taxon>
        <taxon>Ichneumonoidea</taxon>
        <taxon>Braconidae</taxon>
        <taxon>Microgastrinae</taxon>
        <taxon>Cotesia</taxon>
    </lineage>
</organism>
<keyword evidence="3" id="KW-1185">Reference proteome</keyword>
<evidence type="ECO:0000313" key="3">
    <source>
        <dbReference type="Proteomes" id="UP000826195"/>
    </source>
</evidence>
<feature type="region of interest" description="Disordered" evidence="1">
    <location>
        <begin position="1"/>
        <end position="22"/>
    </location>
</feature>
<proteinExistence type="predicted"/>
<feature type="compositionally biased region" description="Basic and acidic residues" evidence="1">
    <location>
        <begin position="9"/>
        <end position="22"/>
    </location>
</feature>
<dbReference type="Proteomes" id="UP000826195">
    <property type="component" value="Unassembled WGS sequence"/>
</dbReference>
<dbReference type="AlphaFoldDB" id="A0AAV7IA79"/>
<reference evidence="2 3" key="1">
    <citation type="journal article" date="2021" name="J. Hered.">
        <title>A chromosome-level genome assembly of the parasitoid wasp, Cotesia glomerata (Hymenoptera: Braconidae).</title>
        <authorList>
            <person name="Pinto B.J."/>
            <person name="Weis J.J."/>
            <person name="Gamble T."/>
            <person name="Ode P.J."/>
            <person name="Paul R."/>
            <person name="Zaspel J.M."/>
        </authorList>
    </citation>
    <scope>NUCLEOTIDE SEQUENCE [LARGE SCALE GENOMIC DNA]</scope>
    <source>
        <strain evidence="2">CgM1</strain>
    </source>
</reference>
<name>A0AAV7IA79_COTGL</name>